<proteinExistence type="predicted"/>
<evidence type="ECO:0000313" key="3">
    <source>
        <dbReference type="Proteomes" id="UP000289886"/>
    </source>
</evidence>
<sequence length="141" mass="16322">MTSIRNLLQREIFTPKEERLLGIVHVWKGGKKKKNSILCAAVTSERPVQISLVKVKSDRWQYKQSTCWAMEDLMLVDGKDAVKDTAEFDFHLNKVYKWVASSPSEKIAFMTCMWKLNQRYLQNKVKFINISPDILQGKAVS</sequence>
<reference evidence="2 3" key="1">
    <citation type="submission" date="2019-01" db="EMBL/GenBank/DDBJ databases">
        <title>Draft Genome and Complete Hox-Cluster Characterization of the Sterlet Sturgeon (Acipenser ruthenus).</title>
        <authorList>
            <person name="Wei Q."/>
        </authorList>
    </citation>
    <scope>NUCLEOTIDE SEQUENCE [LARGE SCALE GENOMIC DNA]</scope>
    <source>
        <strain evidence="2">WHYD16114868_AA</strain>
        <tissue evidence="2">Blood</tissue>
    </source>
</reference>
<dbReference type="InterPro" id="IPR028258">
    <property type="entry name" value="Sec3-PIP2_bind"/>
</dbReference>
<accession>A0A444V0F2</accession>
<protein>
    <submittedName>
        <fullName evidence="2">Exocyst complex component 1</fullName>
    </submittedName>
</protein>
<evidence type="ECO:0000259" key="1">
    <source>
        <dbReference type="SMART" id="SM01313"/>
    </source>
</evidence>
<dbReference type="SMART" id="SM01313">
    <property type="entry name" value="Sec3-PIP2_bind"/>
    <property type="match status" value="1"/>
</dbReference>
<evidence type="ECO:0000313" key="2">
    <source>
        <dbReference type="EMBL" id="RXM93921.1"/>
    </source>
</evidence>
<dbReference type="Proteomes" id="UP000289886">
    <property type="component" value="Unassembled WGS sequence"/>
</dbReference>
<dbReference type="GO" id="GO:0006887">
    <property type="term" value="P:exocytosis"/>
    <property type="evidence" value="ECO:0007669"/>
    <property type="project" value="TreeGrafter"/>
</dbReference>
<dbReference type="PANTHER" id="PTHR16092:SF14">
    <property type="entry name" value="EXOCYST COMPLEX COMPONENT 1 ISOFORM X1"/>
    <property type="match status" value="1"/>
</dbReference>
<organism evidence="2 3">
    <name type="scientific">Acipenser ruthenus</name>
    <name type="common">Sterlet sturgeon</name>
    <dbReference type="NCBI Taxonomy" id="7906"/>
    <lineage>
        <taxon>Eukaryota</taxon>
        <taxon>Metazoa</taxon>
        <taxon>Chordata</taxon>
        <taxon>Craniata</taxon>
        <taxon>Vertebrata</taxon>
        <taxon>Euteleostomi</taxon>
        <taxon>Actinopterygii</taxon>
        <taxon>Chondrostei</taxon>
        <taxon>Acipenseriformes</taxon>
        <taxon>Acipenseridae</taxon>
        <taxon>Acipenser</taxon>
    </lineage>
</organism>
<gene>
    <name evidence="2" type="ORF">EOD39_18566</name>
</gene>
<dbReference type="EMBL" id="SCEB01003985">
    <property type="protein sequence ID" value="RXM93921.1"/>
    <property type="molecule type" value="Genomic_DNA"/>
</dbReference>
<dbReference type="GO" id="GO:0005546">
    <property type="term" value="F:phosphatidylinositol-4,5-bisphosphate binding"/>
    <property type="evidence" value="ECO:0007669"/>
    <property type="project" value="TreeGrafter"/>
</dbReference>
<dbReference type="GO" id="GO:0000145">
    <property type="term" value="C:exocyst"/>
    <property type="evidence" value="ECO:0007669"/>
    <property type="project" value="TreeGrafter"/>
</dbReference>
<dbReference type="Gene3D" id="2.30.29.90">
    <property type="match status" value="1"/>
</dbReference>
<dbReference type="AlphaFoldDB" id="A0A444V0F2"/>
<keyword evidence="3" id="KW-1185">Reference proteome</keyword>
<dbReference type="PANTHER" id="PTHR16092">
    <property type="entry name" value="SEC3/SYNTAXIN-RELATED"/>
    <property type="match status" value="1"/>
</dbReference>
<dbReference type="Pfam" id="PF15277">
    <property type="entry name" value="Sec3-PIP2_bind"/>
    <property type="match status" value="1"/>
</dbReference>
<comment type="caution">
    <text evidence="2">The sequence shown here is derived from an EMBL/GenBank/DDBJ whole genome shotgun (WGS) entry which is preliminary data.</text>
</comment>
<dbReference type="GO" id="GO:0005886">
    <property type="term" value="C:plasma membrane"/>
    <property type="evidence" value="ECO:0007669"/>
    <property type="project" value="TreeGrafter"/>
</dbReference>
<name>A0A444V0F2_ACIRT</name>
<feature type="domain" description="Exocyst complex component Sec3 PIP2-binding N-terminal" evidence="1">
    <location>
        <begin position="31"/>
        <end position="120"/>
    </location>
</feature>
<dbReference type="GO" id="GO:0006893">
    <property type="term" value="P:Golgi to plasma membrane transport"/>
    <property type="evidence" value="ECO:0007669"/>
    <property type="project" value="TreeGrafter"/>
</dbReference>
<dbReference type="CDD" id="cd14683">
    <property type="entry name" value="PH-EXOC1"/>
    <property type="match status" value="1"/>
</dbReference>